<dbReference type="InterPro" id="IPR036291">
    <property type="entry name" value="NAD(P)-bd_dom_sf"/>
</dbReference>
<dbReference type="Pfam" id="PF00106">
    <property type="entry name" value="adh_short"/>
    <property type="match status" value="1"/>
</dbReference>
<dbReference type="InterPro" id="IPR002347">
    <property type="entry name" value="SDR_fam"/>
</dbReference>
<dbReference type="PANTHER" id="PTHR43431:SF7">
    <property type="entry name" value="OXIDOREDUCTASE, SHORT CHAIN DEHYDROGENASE_REDUCTASE FAMILY (AFU_ORTHOLOGUE AFUA_5G14000)"/>
    <property type="match status" value="1"/>
</dbReference>
<comment type="caution">
    <text evidence="1">The sequence shown here is derived from an EMBL/GenBank/DDBJ whole genome shotgun (WGS) entry which is preliminary data.</text>
</comment>
<dbReference type="Gene3D" id="3.40.50.720">
    <property type="entry name" value="NAD(P)-binding Rossmann-like Domain"/>
    <property type="match status" value="1"/>
</dbReference>
<proteinExistence type="predicted"/>
<accession>A0A919NHP4</accession>
<keyword evidence="2" id="KW-1185">Reference proteome</keyword>
<protein>
    <submittedName>
        <fullName evidence="1">Short-chain dehydrogenase</fullName>
    </submittedName>
</protein>
<dbReference type="PANTHER" id="PTHR43431">
    <property type="entry name" value="OXIDOREDUCTASE, SHORT CHAIN DEHYDROGENASE/REDUCTASE FAMILY (AFU_ORTHOLOGUE AFUA_5G14000)"/>
    <property type="match status" value="1"/>
</dbReference>
<sequence length="235" mass="24569">MVVFGAGVGLGAAVARRFGAAGYRVALVARDETRLGALVLELAADGIEAAAFPADLTRTAEIPGLIGRIRERFGRIDVIEYAPITTDLFVRATDLDVATAQHYVDLYLLTPVAIVREVLPEMLERGDGGILVGQGVSAVRPMPNLSGLGPAMAAARNYILSLNGEIAASGVYAGVLHIAAMIRGSAGHQIATSGKLSVGVDFSKIPVVEPADLAETLWTMLTKRDRPEDVVPAAA</sequence>
<dbReference type="Proteomes" id="UP000623608">
    <property type="component" value="Unassembled WGS sequence"/>
</dbReference>
<name>A0A919NHP4_9ACTN</name>
<organism evidence="1 2">
    <name type="scientific">Paractinoplanes tereljensis</name>
    <dbReference type="NCBI Taxonomy" id="571912"/>
    <lineage>
        <taxon>Bacteria</taxon>
        <taxon>Bacillati</taxon>
        <taxon>Actinomycetota</taxon>
        <taxon>Actinomycetes</taxon>
        <taxon>Micromonosporales</taxon>
        <taxon>Micromonosporaceae</taxon>
        <taxon>Paractinoplanes</taxon>
    </lineage>
</organism>
<evidence type="ECO:0000313" key="2">
    <source>
        <dbReference type="Proteomes" id="UP000623608"/>
    </source>
</evidence>
<dbReference type="AlphaFoldDB" id="A0A919NHP4"/>
<dbReference type="SUPFAM" id="SSF51735">
    <property type="entry name" value="NAD(P)-binding Rossmann-fold domains"/>
    <property type="match status" value="1"/>
</dbReference>
<reference evidence="1" key="1">
    <citation type="submission" date="2021-01" db="EMBL/GenBank/DDBJ databases">
        <title>Whole genome shotgun sequence of Actinoplanes tereljensis NBRC 105297.</title>
        <authorList>
            <person name="Komaki H."/>
            <person name="Tamura T."/>
        </authorList>
    </citation>
    <scope>NUCLEOTIDE SEQUENCE</scope>
    <source>
        <strain evidence="1">NBRC 105297</strain>
    </source>
</reference>
<gene>
    <name evidence="1" type="ORF">Ate02nite_10140</name>
</gene>
<dbReference type="EMBL" id="BOMY01000007">
    <property type="protein sequence ID" value="GIF18284.1"/>
    <property type="molecule type" value="Genomic_DNA"/>
</dbReference>
<evidence type="ECO:0000313" key="1">
    <source>
        <dbReference type="EMBL" id="GIF18284.1"/>
    </source>
</evidence>